<dbReference type="Gene3D" id="1.10.30.50">
    <property type="match status" value="1"/>
</dbReference>
<evidence type="ECO:0000259" key="1">
    <source>
        <dbReference type="SMART" id="SM00507"/>
    </source>
</evidence>
<feature type="domain" description="HNH nuclease" evidence="1">
    <location>
        <begin position="9"/>
        <end position="59"/>
    </location>
</feature>
<comment type="caution">
    <text evidence="2">The sequence shown here is derived from an EMBL/GenBank/DDBJ whole genome shotgun (WGS) entry which is preliminary data.</text>
</comment>
<proteinExistence type="predicted"/>
<keyword evidence="3" id="KW-1185">Reference proteome</keyword>
<dbReference type="Pfam" id="PF01844">
    <property type="entry name" value="HNH"/>
    <property type="match status" value="1"/>
</dbReference>
<dbReference type="EMBL" id="BNBE01000003">
    <property type="protein sequence ID" value="GHG22011.1"/>
    <property type="molecule type" value="Genomic_DNA"/>
</dbReference>
<dbReference type="PANTHER" id="PTHR33877">
    <property type="entry name" value="SLL1193 PROTEIN"/>
    <property type="match status" value="1"/>
</dbReference>
<accession>A0A919BXL1</accession>
<dbReference type="InterPro" id="IPR052892">
    <property type="entry name" value="NA-targeting_endonuclease"/>
</dbReference>
<dbReference type="InterPro" id="IPR003615">
    <property type="entry name" value="HNH_nuc"/>
</dbReference>
<dbReference type="CDD" id="cd00085">
    <property type="entry name" value="HNHc"/>
    <property type="match status" value="1"/>
</dbReference>
<name>A0A919BXL1_STRFL</name>
<dbReference type="GO" id="GO:0008270">
    <property type="term" value="F:zinc ion binding"/>
    <property type="evidence" value="ECO:0007669"/>
    <property type="project" value="InterPro"/>
</dbReference>
<dbReference type="Proteomes" id="UP000632849">
    <property type="component" value="Unassembled WGS sequence"/>
</dbReference>
<dbReference type="AlphaFoldDB" id="A0A919BXL1"/>
<dbReference type="PANTHER" id="PTHR33877:SF1">
    <property type="entry name" value="TYPE IV METHYL-DIRECTED RESTRICTION ENZYME ECOKMCRA"/>
    <property type="match status" value="1"/>
</dbReference>
<dbReference type="SMART" id="SM00507">
    <property type="entry name" value="HNHc"/>
    <property type="match status" value="1"/>
</dbReference>
<organism evidence="2 3">
    <name type="scientific">Streptomyces filamentosus</name>
    <name type="common">Streptomyces roseosporus</name>
    <dbReference type="NCBI Taxonomy" id="67294"/>
    <lineage>
        <taxon>Bacteria</taxon>
        <taxon>Bacillati</taxon>
        <taxon>Actinomycetota</taxon>
        <taxon>Actinomycetes</taxon>
        <taxon>Kitasatosporales</taxon>
        <taxon>Streptomycetaceae</taxon>
        <taxon>Streptomyces</taxon>
    </lineage>
</organism>
<gene>
    <name evidence="2" type="ORF">GCM10017667_67110</name>
</gene>
<reference evidence="2" key="1">
    <citation type="journal article" date="2014" name="Int. J. Syst. Evol. Microbiol.">
        <title>Complete genome sequence of Corynebacterium casei LMG S-19264T (=DSM 44701T), isolated from a smear-ripened cheese.</title>
        <authorList>
            <consortium name="US DOE Joint Genome Institute (JGI-PGF)"/>
            <person name="Walter F."/>
            <person name="Albersmeier A."/>
            <person name="Kalinowski J."/>
            <person name="Ruckert C."/>
        </authorList>
    </citation>
    <scope>NUCLEOTIDE SEQUENCE</scope>
    <source>
        <strain evidence="2">JCM 4122</strain>
    </source>
</reference>
<reference evidence="2" key="2">
    <citation type="submission" date="2020-09" db="EMBL/GenBank/DDBJ databases">
        <authorList>
            <person name="Sun Q."/>
            <person name="Ohkuma M."/>
        </authorList>
    </citation>
    <scope>NUCLEOTIDE SEQUENCE</scope>
    <source>
        <strain evidence="2">JCM 4122</strain>
    </source>
</reference>
<dbReference type="InterPro" id="IPR002711">
    <property type="entry name" value="HNH"/>
</dbReference>
<dbReference type="GO" id="GO:0003676">
    <property type="term" value="F:nucleic acid binding"/>
    <property type="evidence" value="ECO:0007669"/>
    <property type="project" value="InterPro"/>
</dbReference>
<dbReference type="GO" id="GO:0004519">
    <property type="term" value="F:endonuclease activity"/>
    <property type="evidence" value="ECO:0007669"/>
    <property type="project" value="InterPro"/>
</dbReference>
<evidence type="ECO:0000313" key="2">
    <source>
        <dbReference type="EMBL" id="GHG22011.1"/>
    </source>
</evidence>
<protein>
    <recommendedName>
        <fullName evidence="1">HNH nuclease domain-containing protein</fullName>
    </recommendedName>
</protein>
<evidence type="ECO:0000313" key="3">
    <source>
        <dbReference type="Proteomes" id="UP000632849"/>
    </source>
</evidence>
<dbReference type="RefSeq" id="WP_190044093.1">
    <property type="nucleotide sequence ID" value="NZ_BNBE01000003.1"/>
</dbReference>
<sequence>MGRKKQDMWIRLMVLFTNMGRCVYCDVAESQEIDHVIPVKHGGRDHWSNLVPACEPCNQGKSAKGLLAWVAELTYQRYRVEASTWPYGDKGLWWMRERIEREFDEVMARVEGVKSELDDEARRDWFLDRYWHLRKNDPVYIWRGWISSHVEKAREEGWPKPPPPPRMRVVRTRLGQVMEPIPEGEAT</sequence>